<dbReference type="RefSeq" id="WP_318796524.1">
    <property type="nucleotide sequence ID" value="NZ_JARUJP010000001.1"/>
</dbReference>
<dbReference type="InterPro" id="IPR012340">
    <property type="entry name" value="NA-bd_OB-fold"/>
</dbReference>
<dbReference type="NCBIfam" id="TIGR00757">
    <property type="entry name" value="RNaseEG"/>
    <property type="match status" value="1"/>
</dbReference>
<keyword evidence="4" id="KW-0460">Magnesium</keyword>
<dbReference type="Proteomes" id="UP001281656">
    <property type="component" value="Unassembled WGS sequence"/>
</dbReference>
<name>A0ABU4JNY7_9CLOT</name>
<accession>A0ABU4JNY7</accession>
<keyword evidence="2" id="KW-0479">Metal-binding</keyword>
<keyword evidence="5" id="KW-0694">RNA-binding</keyword>
<dbReference type="EMBL" id="JARUJP010000001">
    <property type="protein sequence ID" value="MDW8799854.1"/>
    <property type="molecule type" value="Genomic_DNA"/>
</dbReference>
<sequence length="484" mass="56009">MREIFIERQKELLRIAIKEKDKLKECLIEEETGEPYPGEIYKGIVKNIVPAIKSAFIDIGHKKNVYMYLDNKFKNTNIKKGEELLVQVIKEDLGSKGAKVTNAISIPGRYCVLLTLSKDISFSKKIDDKAQKEFISSNIRKPKDIGIMVRTNAVNVSIDIINQEIDSLYSLYLEMRNKGSYSIKPGLLFDAGGILGRVLRDRINETNNKIYVDTEEDYNYVKKFSEGIPDIKVNIKLHEEARSLFNYYGIEREILSLRNNKVVLNCGGYIVIDKTEAMYVVDVNSGKNVKSNSIEKTTYITNYQAAEEIVRQIRLRNLSGIIVIDFIDMDNDENKEKVMEKLKKGFEDDKNKTIIYPFTELNLIQIARRRSGKSIYEYIEENCECCSGRGKRMKLSYISMLIRNEIIRIDEQRDIKNIHIEVDESYKKDIEGDILSFITNIDSLDKTIYITYVNNENFKVEPLIFINQIENLQNFKVYPISSKS</sequence>
<evidence type="ECO:0000256" key="3">
    <source>
        <dbReference type="ARBA" id="ARBA00022801"/>
    </source>
</evidence>
<dbReference type="InterPro" id="IPR003029">
    <property type="entry name" value="S1_domain"/>
</dbReference>
<protein>
    <submittedName>
        <fullName evidence="7">Ribonuclease E/G</fullName>
    </submittedName>
</protein>
<gene>
    <name evidence="7" type="ORF">P8V03_01640</name>
</gene>
<dbReference type="CDD" id="cd04453">
    <property type="entry name" value="S1_RNase_E"/>
    <property type="match status" value="1"/>
</dbReference>
<dbReference type="PANTHER" id="PTHR30001:SF0">
    <property type="entry name" value="RIBONUCLEASE G"/>
    <property type="match status" value="1"/>
</dbReference>
<keyword evidence="8" id="KW-1185">Reference proteome</keyword>
<dbReference type="SMART" id="SM00316">
    <property type="entry name" value="S1"/>
    <property type="match status" value="1"/>
</dbReference>
<dbReference type="InterPro" id="IPR004659">
    <property type="entry name" value="RNase_E/G"/>
</dbReference>
<dbReference type="PANTHER" id="PTHR30001">
    <property type="entry name" value="RIBONUCLEASE"/>
    <property type="match status" value="1"/>
</dbReference>
<proteinExistence type="predicted"/>
<comment type="caution">
    <text evidence="7">The sequence shown here is derived from an EMBL/GenBank/DDBJ whole genome shotgun (WGS) entry which is preliminary data.</text>
</comment>
<feature type="domain" description="S1 motif" evidence="6">
    <location>
        <begin position="38"/>
        <end position="109"/>
    </location>
</feature>
<dbReference type="Pfam" id="PF10150">
    <property type="entry name" value="RNase_E_G"/>
    <property type="match status" value="1"/>
</dbReference>
<dbReference type="PROSITE" id="PS50126">
    <property type="entry name" value="S1"/>
    <property type="match status" value="1"/>
</dbReference>
<evidence type="ECO:0000259" key="6">
    <source>
        <dbReference type="PROSITE" id="PS50126"/>
    </source>
</evidence>
<evidence type="ECO:0000313" key="7">
    <source>
        <dbReference type="EMBL" id="MDW8799854.1"/>
    </source>
</evidence>
<dbReference type="InterPro" id="IPR019307">
    <property type="entry name" value="RNA-bd_AU-1/RNase_E/G"/>
</dbReference>
<evidence type="ECO:0000256" key="2">
    <source>
        <dbReference type="ARBA" id="ARBA00022723"/>
    </source>
</evidence>
<comment type="cofactor">
    <cofactor evidence="1">
        <name>Mg(2+)</name>
        <dbReference type="ChEBI" id="CHEBI:18420"/>
    </cofactor>
</comment>
<evidence type="ECO:0000313" key="8">
    <source>
        <dbReference type="Proteomes" id="UP001281656"/>
    </source>
</evidence>
<keyword evidence="3" id="KW-0378">Hydrolase</keyword>
<reference evidence="7 8" key="1">
    <citation type="submission" date="2023-04" db="EMBL/GenBank/DDBJ databases">
        <title>Clostridium tannerae sp. nov., isolated from the fecal material of an alpaca.</title>
        <authorList>
            <person name="Miller S."/>
            <person name="Hendry M."/>
            <person name="King J."/>
            <person name="Sankaranarayanan K."/>
            <person name="Lawson P.A."/>
        </authorList>
    </citation>
    <scope>NUCLEOTIDE SEQUENCE [LARGE SCALE GENOMIC DNA]</scope>
    <source>
        <strain evidence="7 8">A1-XYC3</strain>
    </source>
</reference>
<dbReference type="SUPFAM" id="SSF50249">
    <property type="entry name" value="Nucleic acid-binding proteins"/>
    <property type="match status" value="1"/>
</dbReference>
<organism evidence="7 8">
    <name type="scientific">Clostridium tanneri</name>
    <dbReference type="NCBI Taxonomy" id="3037988"/>
    <lineage>
        <taxon>Bacteria</taxon>
        <taxon>Bacillati</taxon>
        <taxon>Bacillota</taxon>
        <taxon>Clostridia</taxon>
        <taxon>Eubacteriales</taxon>
        <taxon>Clostridiaceae</taxon>
        <taxon>Clostridium</taxon>
    </lineage>
</organism>
<dbReference type="Gene3D" id="2.40.50.140">
    <property type="entry name" value="Nucleic acid-binding proteins"/>
    <property type="match status" value="1"/>
</dbReference>
<evidence type="ECO:0000256" key="5">
    <source>
        <dbReference type="ARBA" id="ARBA00022884"/>
    </source>
</evidence>
<evidence type="ECO:0000256" key="4">
    <source>
        <dbReference type="ARBA" id="ARBA00022842"/>
    </source>
</evidence>
<evidence type="ECO:0000256" key="1">
    <source>
        <dbReference type="ARBA" id="ARBA00001946"/>
    </source>
</evidence>